<evidence type="ECO:0000313" key="3">
    <source>
        <dbReference type="Proteomes" id="UP000552644"/>
    </source>
</evidence>
<dbReference type="Pfam" id="PF09996">
    <property type="entry name" value="DUF2237"/>
    <property type="match status" value="1"/>
</dbReference>
<dbReference type="AlphaFoldDB" id="A0A7W7QSC6"/>
<keyword evidence="3" id="KW-1185">Reference proteome</keyword>
<feature type="compositionally biased region" description="Basic and acidic residues" evidence="1">
    <location>
        <begin position="142"/>
        <end position="151"/>
    </location>
</feature>
<organism evidence="2 3">
    <name type="scientific">Streptosporangium saharense</name>
    <dbReference type="NCBI Taxonomy" id="1706840"/>
    <lineage>
        <taxon>Bacteria</taxon>
        <taxon>Bacillati</taxon>
        <taxon>Actinomycetota</taxon>
        <taxon>Actinomycetes</taxon>
        <taxon>Streptosporangiales</taxon>
        <taxon>Streptosporangiaceae</taxon>
        <taxon>Streptosporangium</taxon>
    </lineage>
</organism>
<name>A0A7W7QSC6_9ACTN</name>
<dbReference type="RefSeq" id="WP_184720620.1">
    <property type="nucleotide sequence ID" value="NZ_JACHJP010000008.1"/>
</dbReference>
<comment type="caution">
    <text evidence="2">The sequence shown here is derived from an EMBL/GenBank/DDBJ whole genome shotgun (WGS) entry which is preliminary data.</text>
</comment>
<gene>
    <name evidence="2" type="ORF">FHS44_006041</name>
</gene>
<proteinExistence type="predicted"/>
<accession>A0A7W7QSC6</accession>
<dbReference type="PANTHER" id="PTHR37466">
    <property type="entry name" value="SLR1628 PROTEIN"/>
    <property type="match status" value="1"/>
</dbReference>
<dbReference type="Gene3D" id="3.30.56.110">
    <property type="entry name" value="Protein of unknown function DUF2237"/>
    <property type="match status" value="1"/>
</dbReference>
<evidence type="ECO:0008006" key="4">
    <source>
        <dbReference type="Google" id="ProtNLM"/>
    </source>
</evidence>
<dbReference type="Proteomes" id="UP000552644">
    <property type="component" value="Unassembled WGS sequence"/>
</dbReference>
<reference evidence="2 3" key="1">
    <citation type="submission" date="2020-08" db="EMBL/GenBank/DDBJ databases">
        <title>Genomic Encyclopedia of Type Strains, Phase III (KMG-III): the genomes of soil and plant-associated and newly described type strains.</title>
        <authorList>
            <person name="Whitman W."/>
        </authorList>
    </citation>
    <scope>NUCLEOTIDE SEQUENCE [LARGE SCALE GENOMIC DNA]</scope>
    <source>
        <strain evidence="2 3">CECT 8840</strain>
    </source>
</reference>
<evidence type="ECO:0000256" key="1">
    <source>
        <dbReference type="SAM" id="MobiDB-lite"/>
    </source>
</evidence>
<dbReference type="InterPro" id="IPR018714">
    <property type="entry name" value="DUF2237"/>
</dbReference>
<sequence length="151" mass="16057">MTERALNVFGEPLQACGFDPITGYRRDGYCYTGPDNPKGHTVCAVVTEDFIAFQSTVDNDVATPRPDLAFPGLKPGDHWCVIAAKWYEAYLAGHACPVNLAATNLRALDVIPREVLMAYGTAPDSASTDAKATDAEAADAEAVDHRAAGTP</sequence>
<dbReference type="PANTHER" id="PTHR37466:SF1">
    <property type="entry name" value="SLR1628 PROTEIN"/>
    <property type="match status" value="1"/>
</dbReference>
<feature type="region of interest" description="Disordered" evidence="1">
    <location>
        <begin position="124"/>
        <end position="151"/>
    </location>
</feature>
<protein>
    <recommendedName>
        <fullName evidence="4">DUF2237 domain-containing protein</fullName>
    </recommendedName>
</protein>
<dbReference type="EMBL" id="JACHJP010000008">
    <property type="protein sequence ID" value="MBB4918905.1"/>
    <property type="molecule type" value="Genomic_DNA"/>
</dbReference>
<evidence type="ECO:0000313" key="2">
    <source>
        <dbReference type="EMBL" id="MBB4918905.1"/>
    </source>
</evidence>